<proteinExistence type="inferred from homology"/>
<evidence type="ECO:0000256" key="4">
    <source>
        <dbReference type="ARBA" id="ARBA00022692"/>
    </source>
</evidence>
<reference evidence="12" key="1">
    <citation type="submission" date="2021-01" db="EMBL/GenBank/DDBJ databases">
        <authorList>
            <person name="Corre E."/>
            <person name="Pelletier E."/>
            <person name="Niang G."/>
            <person name="Scheremetjew M."/>
            <person name="Finn R."/>
            <person name="Kale V."/>
            <person name="Holt S."/>
            <person name="Cochrane G."/>
            <person name="Meng A."/>
            <person name="Brown T."/>
            <person name="Cohen L."/>
        </authorList>
    </citation>
    <scope>NUCLEOTIDE SEQUENCE</scope>
    <source>
        <strain evidence="12">CCMP3346</strain>
    </source>
</reference>
<accession>A0A7S1JUE3</accession>
<dbReference type="PANTHER" id="PTHR45928:SF1">
    <property type="entry name" value="RE38146P"/>
    <property type="match status" value="1"/>
</dbReference>
<keyword evidence="7" id="KW-1133">Transmembrane helix</keyword>
<dbReference type="Pfam" id="PF00153">
    <property type="entry name" value="Mito_carr"/>
    <property type="match status" value="3"/>
</dbReference>
<feature type="repeat" description="Solcar" evidence="10">
    <location>
        <begin position="105"/>
        <end position="200"/>
    </location>
</feature>
<dbReference type="AlphaFoldDB" id="A0A7S1JUE3"/>
<evidence type="ECO:0000256" key="2">
    <source>
        <dbReference type="ARBA" id="ARBA00006375"/>
    </source>
</evidence>
<organism evidence="12">
    <name type="scientific">Vitrella brassicaformis</name>
    <dbReference type="NCBI Taxonomy" id="1169539"/>
    <lineage>
        <taxon>Eukaryota</taxon>
        <taxon>Sar</taxon>
        <taxon>Alveolata</taxon>
        <taxon>Colpodellida</taxon>
        <taxon>Vitrellaceae</taxon>
        <taxon>Vitrella</taxon>
    </lineage>
</organism>
<evidence type="ECO:0000313" key="12">
    <source>
        <dbReference type="EMBL" id="CAD9054758.1"/>
    </source>
</evidence>
<dbReference type="SUPFAM" id="SSF103506">
    <property type="entry name" value="Mitochondrial carrier"/>
    <property type="match status" value="1"/>
</dbReference>
<feature type="repeat" description="Solcar" evidence="10">
    <location>
        <begin position="208"/>
        <end position="299"/>
    </location>
</feature>
<evidence type="ECO:0000256" key="1">
    <source>
        <dbReference type="ARBA" id="ARBA00004448"/>
    </source>
</evidence>
<keyword evidence="6" id="KW-0999">Mitochondrion inner membrane</keyword>
<name>A0A7S1JUE3_9ALVE</name>
<dbReference type="Gene3D" id="1.50.40.10">
    <property type="entry name" value="Mitochondrial carrier domain"/>
    <property type="match status" value="1"/>
</dbReference>
<dbReference type="InterPro" id="IPR018108">
    <property type="entry name" value="MCP_transmembrane"/>
</dbReference>
<evidence type="ECO:0000256" key="11">
    <source>
        <dbReference type="RuleBase" id="RU000488"/>
    </source>
</evidence>
<gene>
    <name evidence="12" type="ORF">VBRA1451_LOCUS9823</name>
</gene>
<evidence type="ECO:0000256" key="3">
    <source>
        <dbReference type="ARBA" id="ARBA00022448"/>
    </source>
</evidence>
<dbReference type="PANTHER" id="PTHR45928">
    <property type="entry name" value="RE38146P"/>
    <property type="match status" value="1"/>
</dbReference>
<evidence type="ECO:0000256" key="5">
    <source>
        <dbReference type="ARBA" id="ARBA00022737"/>
    </source>
</evidence>
<dbReference type="EMBL" id="HBGB01016913">
    <property type="protein sequence ID" value="CAD9054758.1"/>
    <property type="molecule type" value="Transcribed_RNA"/>
</dbReference>
<comment type="subcellular location">
    <subcellularLocation>
        <location evidence="1">Mitochondrion inner membrane</location>
        <topology evidence="1">Multi-pass membrane protein</topology>
    </subcellularLocation>
</comment>
<evidence type="ECO:0000256" key="9">
    <source>
        <dbReference type="ARBA" id="ARBA00023136"/>
    </source>
</evidence>
<dbReference type="PROSITE" id="PS50920">
    <property type="entry name" value="SOLCAR"/>
    <property type="match status" value="3"/>
</dbReference>
<evidence type="ECO:0000256" key="6">
    <source>
        <dbReference type="ARBA" id="ARBA00022792"/>
    </source>
</evidence>
<dbReference type="InterPro" id="IPR051508">
    <property type="entry name" value="Mito_Carrier_Antiporter"/>
</dbReference>
<evidence type="ECO:0000256" key="7">
    <source>
        <dbReference type="ARBA" id="ARBA00022989"/>
    </source>
</evidence>
<sequence>MHPVDVVKTRLQFKGEAALSSVAALRTPAAAAASAVGRPRGVVGQLVSIARYEGARGLYRGLAAACLLQVSVTGTRFATYGMGKQLLADSSDGGGSDASRPSASSSYLRNTALGLVAGVCGAICGCPFFALKTSMQAQSDVAALQAGFQHGYTSLRSAFVSIYRESGGLRGYFRGVDAFVLRVGMWSAGQLSTYDAFKHSLLSAGFADSTPTHLIASAATSVVACMLMTPFDFVAARMMNQPSNPDGRPMFYKSLPDCFAKSVRNEGILSLYKGGLANALRMGPYNILIFVFYEQLKMLKASFS</sequence>
<feature type="repeat" description="Solcar" evidence="10">
    <location>
        <begin position="1"/>
        <end position="86"/>
    </location>
</feature>
<keyword evidence="3 11" id="KW-0813">Transport</keyword>
<keyword evidence="5" id="KW-0677">Repeat</keyword>
<dbReference type="GO" id="GO:0005743">
    <property type="term" value="C:mitochondrial inner membrane"/>
    <property type="evidence" value="ECO:0007669"/>
    <property type="project" value="UniProtKB-SubCell"/>
</dbReference>
<evidence type="ECO:0000256" key="10">
    <source>
        <dbReference type="PROSITE-ProRule" id="PRU00282"/>
    </source>
</evidence>
<protein>
    <submittedName>
        <fullName evidence="12">Uncharacterized protein</fullName>
    </submittedName>
</protein>
<dbReference type="InterPro" id="IPR023395">
    <property type="entry name" value="MCP_dom_sf"/>
</dbReference>
<keyword evidence="8" id="KW-0496">Mitochondrion</keyword>
<evidence type="ECO:0000256" key="8">
    <source>
        <dbReference type="ARBA" id="ARBA00023128"/>
    </source>
</evidence>
<comment type="similarity">
    <text evidence="2 11">Belongs to the mitochondrial carrier (TC 2.A.29) family.</text>
</comment>
<keyword evidence="9 10" id="KW-0472">Membrane</keyword>
<keyword evidence="4 10" id="KW-0812">Transmembrane</keyword>